<feature type="compositionally biased region" description="Low complexity" evidence="1">
    <location>
        <begin position="188"/>
        <end position="207"/>
    </location>
</feature>
<dbReference type="EMBL" id="KB741007">
    <property type="protein sequence ID" value="ENN75621.1"/>
    <property type="molecule type" value="Genomic_DNA"/>
</dbReference>
<feature type="compositionally biased region" description="Gly residues" evidence="1">
    <location>
        <begin position="222"/>
        <end position="268"/>
    </location>
</feature>
<feature type="compositionally biased region" description="Polar residues" evidence="1">
    <location>
        <begin position="584"/>
        <end position="594"/>
    </location>
</feature>
<evidence type="ECO:0000313" key="2">
    <source>
        <dbReference type="EMBL" id="ENN75621.1"/>
    </source>
</evidence>
<feature type="compositionally biased region" description="Gly residues" evidence="1">
    <location>
        <begin position="354"/>
        <end position="369"/>
    </location>
</feature>
<feature type="compositionally biased region" description="Low complexity" evidence="1">
    <location>
        <begin position="290"/>
        <end position="306"/>
    </location>
</feature>
<feature type="compositionally biased region" description="Polar residues" evidence="1">
    <location>
        <begin position="749"/>
        <end position="771"/>
    </location>
</feature>
<feature type="region of interest" description="Disordered" evidence="1">
    <location>
        <begin position="180"/>
        <end position="395"/>
    </location>
</feature>
<gene>
    <name evidence="2" type="ORF">YQE_07799</name>
</gene>
<feature type="region of interest" description="Disordered" evidence="1">
    <location>
        <begin position="445"/>
        <end position="594"/>
    </location>
</feature>
<feature type="compositionally biased region" description="Acidic residues" evidence="1">
    <location>
        <begin position="708"/>
        <end position="722"/>
    </location>
</feature>
<feature type="compositionally biased region" description="Gly residues" evidence="1">
    <location>
        <begin position="307"/>
        <end position="344"/>
    </location>
</feature>
<feature type="compositionally biased region" description="Polar residues" evidence="1">
    <location>
        <begin position="509"/>
        <end position="536"/>
    </location>
</feature>
<evidence type="ECO:0000256" key="1">
    <source>
        <dbReference type="SAM" id="MobiDB-lite"/>
    </source>
</evidence>
<dbReference type="HOGENOM" id="CLU_306593_0_0_1"/>
<proteinExistence type="predicted"/>
<dbReference type="AlphaFoldDB" id="N6U4R9"/>
<sequence length="966" mass="99226">MDQALEELPVHRVCTKQFQNMARGRQNCRNPDRNQARPLIQDILAFIYLDKHQPELALDRTHQDHPASNQVMDQALGSCKNPEPQEGRAILLVRLVQPLVITLDIQVCQQDSRQVYRDTLQVMHLDKYLLGPALEFTQERQEEGIQAHQQALEVREEQGPFNQRAKLRFAQSGRALGGSHFSNAQWVPPGTEAAGPPGTTPGQYGPGVSTHPGQPPIVGPSGLAGQGVGPGGQGYAPGGPGGPGYGPGSQGYGPGSQGYGPGGQGYAPGGQSFAPGGQGSGPGVQGAGSGSQLYGPGAQGGQTYAPGGQGGQSYAPGGPGVAPGGQGYAPGGPIYGPSGQGYVPGGQSAAPGGQSVGPGGPGYGPGAYPGGPYPPAGGYTPGSTGTTGGVVPPGQYVQGGAGGGLAGGAGAGGQWGQTGAIDDADSQVQTSVKQTNNETIANAQAHGKFQGGTSQSQVSGTYSGSGSFSASAGSDDGKRGALTQVAGGKDGAQSSAQGRGGAGQSQAQVTLDSGSGDTLSTAQTSGIQHGTQTQVRASEKGGLADAQANGPGPTSSQAQIGFTPHDELESDNQTTPFRGGGTAAAQSGTLSGMTQTQIQGKFRYGIRYQGAAQAGSGSVAIRNLTEPTGYFKPINFTANKISHNKQSQSQQSSIAVPSKPPPTSVGKKLDVPLSETLTGAESSREVQKVDPVSQEDPVVVSAPTETPAEYEEPDYADEEYPDEASHEQNTEYPQPLSSPSRRNLEPPESRQSAVPIQKTQTPRVVSQSSDSQKQHIVLDPLEDLDATVHQSKGSFPEDGMVLQAGQVIPGSPGYQIPAGFRGRVKAIANGPNTYAIGRNAQAQSVTLSPGSGRVIYSKSRTPNPVYGVVTRTTYKNGNYGSGYAYQPIYQPVGYRVKSGKVLPNFVSVSKSEAGSTNPNTGKKSPDIYYTQSSSCGMFTNSCVYANGKKTCFPVRKTNPDGSPMSC</sequence>
<feature type="region of interest" description="Disordered" evidence="1">
    <location>
        <begin position="643"/>
        <end position="773"/>
    </location>
</feature>
<protein>
    <submittedName>
        <fullName evidence="2">Uncharacterized protein</fullName>
    </submittedName>
</protein>
<dbReference type="OrthoDB" id="7791530at2759"/>
<feature type="compositionally biased region" description="Gly residues" evidence="1">
    <location>
        <begin position="276"/>
        <end position="289"/>
    </location>
</feature>
<feature type="compositionally biased region" description="Low complexity" evidence="1">
    <location>
        <begin position="459"/>
        <end position="474"/>
    </location>
</feature>
<feature type="non-terminal residue" evidence="2">
    <location>
        <position position="1"/>
    </location>
</feature>
<organism evidence="2">
    <name type="scientific">Dendroctonus ponderosae</name>
    <name type="common">Mountain pine beetle</name>
    <dbReference type="NCBI Taxonomy" id="77166"/>
    <lineage>
        <taxon>Eukaryota</taxon>
        <taxon>Metazoa</taxon>
        <taxon>Ecdysozoa</taxon>
        <taxon>Arthropoda</taxon>
        <taxon>Hexapoda</taxon>
        <taxon>Insecta</taxon>
        <taxon>Pterygota</taxon>
        <taxon>Neoptera</taxon>
        <taxon>Endopterygota</taxon>
        <taxon>Coleoptera</taxon>
        <taxon>Polyphaga</taxon>
        <taxon>Cucujiformia</taxon>
        <taxon>Curculionidae</taxon>
        <taxon>Scolytinae</taxon>
        <taxon>Dendroctonus</taxon>
    </lineage>
</organism>
<reference evidence="2" key="1">
    <citation type="journal article" date="2013" name="Genome Biol.">
        <title>Draft genome of the mountain pine beetle, Dendroctonus ponderosae Hopkins, a major forest pest.</title>
        <authorList>
            <person name="Keeling C.I."/>
            <person name="Yuen M.M."/>
            <person name="Liao N.Y."/>
            <person name="Docking T.R."/>
            <person name="Chan S.K."/>
            <person name="Taylor G.A."/>
            <person name="Palmquist D.L."/>
            <person name="Jackman S.D."/>
            <person name="Nguyen A."/>
            <person name="Li M."/>
            <person name="Henderson H."/>
            <person name="Janes J.K."/>
            <person name="Zhao Y."/>
            <person name="Pandoh P."/>
            <person name="Moore R."/>
            <person name="Sperling F.A."/>
            <person name="Huber D.P."/>
            <person name="Birol I."/>
            <person name="Jones S.J."/>
            <person name="Bohlmann J."/>
        </authorList>
    </citation>
    <scope>NUCLEOTIDE SEQUENCE</scope>
</reference>
<name>N6U4R9_DENPD</name>
<accession>N6U4R9</accession>
<feature type="compositionally biased region" description="Polar residues" evidence="1">
    <location>
        <begin position="730"/>
        <end position="741"/>
    </location>
</feature>
<feature type="compositionally biased region" description="Low complexity" evidence="1">
    <location>
        <begin position="376"/>
        <end position="395"/>
    </location>
</feature>